<evidence type="ECO:0000256" key="10">
    <source>
        <dbReference type="ARBA" id="ARBA00023139"/>
    </source>
</evidence>
<keyword evidence="10" id="KW-0564">Palmitate</keyword>
<dbReference type="OMA" id="KCKCIRP"/>
<evidence type="ECO:0000313" key="18">
    <source>
        <dbReference type="Ensembl" id="ENSLAFP00000003269.3"/>
    </source>
</evidence>
<evidence type="ECO:0000256" key="8">
    <source>
        <dbReference type="ARBA" id="ARBA00023130"/>
    </source>
</evidence>
<sequence>MALRVTALLLPLALLLHAAEAQGSNQFRMSPKEVKATLGKPVTLQCEVLLSNAGSGCSWLFQRLDAAASPIFLLYISGTGIKRVQGQDSTRFSGAKTSSGFQLTLNHFQEKDQGYYFCSVLSNSALFFSPFVPVLLPGPTPTTLIAPAAKPTTAPLPVSRRPETSACSMSSVDTRGLGLTCDLYIWAPLAGTSAVLLLSLIVAIVCSHRNRRRVCKCPRPVVRPGGKINSSEGYI</sequence>
<dbReference type="STRING" id="9785.ENSLAFP00000003269"/>
<dbReference type="GO" id="GO:0050852">
    <property type="term" value="P:T cell receptor signaling pathway"/>
    <property type="evidence" value="ECO:0007669"/>
    <property type="project" value="Ensembl"/>
</dbReference>
<keyword evidence="11" id="KW-1015">Disulfide bond</keyword>
<keyword evidence="14" id="KW-0393">Immunoglobulin domain</keyword>
<evidence type="ECO:0000256" key="11">
    <source>
        <dbReference type="ARBA" id="ARBA00023157"/>
    </source>
</evidence>
<dbReference type="FunCoup" id="G3STA6">
    <property type="interactions" value="156"/>
</dbReference>
<accession>G3STA6</accession>
<evidence type="ECO:0000256" key="12">
    <source>
        <dbReference type="ARBA" id="ARBA00023180"/>
    </source>
</evidence>
<dbReference type="PANTHER" id="PTHR10441">
    <property type="entry name" value="CD8 ALPHA CHAIN"/>
    <property type="match status" value="1"/>
</dbReference>
<feature type="domain" description="Ig-like" evidence="17">
    <location>
        <begin position="11"/>
        <end position="129"/>
    </location>
</feature>
<keyword evidence="6" id="KW-0391">Immunity</keyword>
<evidence type="ECO:0000256" key="1">
    <source>
        <dbReference type="ARBA" id="ARBA00004251"/>
    </source>
</evidence>
<evidence type="ECO:0000256" key="5">
    <source>
        <dbReference type="ARBA" id="ARBA00022729"/>
    </source>
</evidence>
<evidence type="ECO:0000256" key="6">
    <source>
        <dbReference type="ARBA" id="ARBA00022859"/>
    </source>
</evidence>
<keyword evidence="4 15" id="KW-0812">Transmembrane</keyword>
<proteinExistence type="predicted"/>
<reference evidence="18" key="3">
    <citation type="submission" date="2025-09" db="UniProtKB">
        <authorList>
            <consortium name="Ensembl"/>
        </authorList>
    </citation>
    <scope>IDENTIFICATION</scope>
    <source>
        <strain evidence="18">Isolate ISIS603380</strain>
    </source>
</reference>
<keyword evidence="19" id="KW-1185">Reference proteome</keyword>
<reference evidence="18" key="2">
    <citation type="submission" date="2025-08" db="UniProtKB">
        <authorList>
            <consortium name="Ensembl"/>
        </authorList>
    </citation>
    <scope>IDENTIFICATION</scope>
    <source>
        <strain evidence="18">Isolate ISIS603380</strain>
    </source>
</reference>
<dbReference type="GO" id="GO:0002456">
    <property type="term" value="P:T cell mediated immunity"/>
    <property type="evidence" value="ECO:0007669"/>
    <property type="project" value="TreeGrafter"/>
</dbReference>
<dbReference type="InterPro" id="IPR015468">
    <property type="entry name" value="CD8_asu"/>
</dbReference>
<evidence type="ECO:0000256" key="2">
    <source>
        <dbReference type="ARBA" id="ARBA00021525"/>
    </source>
</evidence>
<dbReference type="InterPro" id="IPR003599">
    <property type="entry name" value="Ig_sub"/>
</dbReference>
<keyword evidence="8" id="KW-1064">Adaptive immunity</keyword>
<dbReference type="GO" id="GO:0043235">
    <property type="term" value="C:receptor complex"/>
    <property type="evidence" value="ECO:0007669"/>
    <property type="project" value="Ensembl"/>
</dbReference>
<dbReference type="GO" id="GO:0045065">
    <property type="term" value="P:cytotoxic T cell differentiation"/>
    <property type="evidence" value="ECO:0007669"/>
    <property type="project" value="TreeGrafter"/>
</dbReference>
<name>G3STA6_LOXAF</name>
<keyword evidence="5 16" id="KW-0732">Signal</keyword>
<dbReference type="eggNOG" id="ENOG502SAZN">
    <property type="taxonomic scope" value="Eukaryota"/>
</dbReference>
<keyword evidence="7 15" id="KW-1133">Transmembrane helix</keyword>
<dbReference type="GeneTree" id="ENSGT00940000156588"/>
<dbReference type="InterPro" id="IPR036179">
    <property type="entry name" value="Ig-like_dom_sf"/>
</dbReference>
<dbReference type="GO" id="GO:0009897">
    <property type="term" value="C:external side of plasma membrane"/>
    <property type="evidence" value="ECO:0007669"/>
    <property type="project" value="Ensembl"/>
</dbReference>
<dbReference type="InterPro" id="IPR013783">
    <property type="entry name" value="Ig-like_fold"/>
</dbReference>
<comment type="subcellular location">
    <subcellularLocation>
        <location evidence="1">Cell membrane</location>
        <topology evidence="1">Single-pass type I membrane protein</topology>
    </subcellularLocation>
</comment>
<keyword evidence="3" id="KW-1003">Cell membrane</keyword>
<evidence type="ECO:0000256" key="4">
    <source>
        <dbReference type="ARBA" id="ARBA00022692"/>
    </source>
</evidence>
<dbReference type="GO" id="GO:0023024">
    <property type="term" value="F:MHC class I protein complex binding"/>
    <property type="evidence" value="ECO:0007669"/>
    <property type="project" value="Ensembl"/>
</dbReference>
<evidence type="ECO:0000313" key="19">
    <source>
        <dbReference type="Proteomes" id="UP000007646"/>
    </source>
</evidence>
<evidence type="ECO:0000256" key="16">
    <source>
        <dbReference type="SAM" id="SignalP"/>
    </source>
</evidence>
<evidence type="ECO:0000256" key="7">
    <source>
        <dbReference type="ARBA" id="ARBA00022989"/>
    </source>
</evidence>
<dbReference type="InterPro" id="IPR007110">
    <property type="entry name" value="Ig-like_dom"/>
</dbReference>
<evidence type="ECO:0000256" key="15">
    <source>
        <dbReference type="SAM" id="Phobius"/>
    </source>
</evidence>
<dbReference type="Ensembl" id="ENSLAFT00000003913.3">
    <property type="protein sequence ID" value="ENSLAFP00000003269.3"/>
    <property type="gene ID" value="ENSLAFG00000003913.3"/>
</dbReference>
<dbReference type="Gene3D" id="2.60.40.10">
    <property type="entry name" value="Immunoglobulins"/>
    <property type="match status" value="1"/>
</dbReference>
<keyword evidence="13" id="KW-0449">Lipoprotein</keyword>
<dbReference type="PROSITE" id="PS50835">
    <property type="entry name" value="IG_LIKE"/>
    <property type="match status" value="1"/>
</dbReference>
<dbReference type="InParanoid" id="G3STA6"/>
<dbReference type="HOGENOM" id="CLU_085753_0_0_1"/>
<evidence type="ECO:0000256" key="3">
    <source>
        <dbReference type="ARBA" id="ARBA00022475"/>
    </source>
</evidence>
<feature type="chain" id="PRO_5003454418" description="T-cell surface glycoprotein CD8 alpha chain" evidence="16">
    <location>
        <begin position="22"/>
        <end position="235"/>
    </location>
</feature>
<reference evidence="18 19" key="1">
    <citation type="submission" date="2009-06" db="EMBL/GenBank/DDBJ databases">
        <title>The Genome Sequence of Loxodonta africana (African elephant).</title>
        <authorList>
            <person name="Di Palma F."/>
            <person name="Heiman D."/>
            <person name="Young S."/>
            <person name="Johnson J."/>
            <person name="Lander E.S."/>
            <person name="Lindblad-Toh K."/>
        </authorList>
    </citation>
    <scope>NUCLEOTIDE SEQUENCE [LARGE SCALE GENOMIC DNA]</scope>
    <source>
        <strain evidence="18 19">Isolate ISIS603380</strain>
    </source>
</reference>
<dbReference type="GO" id="GO:0044853">
    <property type="term" value="C:plasma membrane raft"/>
    <property type="evidence" value="ECO:0007669"/>
    <property type="project" value="Ensembl"/>
</dbReference>
<organism evidence="18 19">
    <name type="scientific">Loxodonta africana</name>
    <name type="common">African elephant</name>
    <dbReference type="NCBI Taxonomy" id="9785"/>
    <lineage>
        <taxon>Eukaryota</taxon>
        <taxon>Metazoa</taxon>
        <taxon>Chordata</taxon>
        <taxon>Craniata</taxon>
        <taxon>Vertebrata</taxon>
        <taxon>Euteleostomi</taxon>
        <taxon>Mammalia</taxon>
        <taxon>Eutheria</taxon>
        <taxon>Afrotheria</taxon>
        <taxon>Proboscidea</taxon>
        <taxon>Elephantidae</taxon>
        <taxon>Loxodonta</taxon>
    </lineage>
</organism>
<dbReference type="Proteomes" id="UP000007646">
    <property type="component" value="Unassembled WGS sequence"/>
</dbReference>
<feature type="signal peptide" evidence="16">
    <location>
        <begin position="1"/>
        <end position="21"/>
    </location>
</feature>
<dbReference type="SUPFAM" id="SSF48726">
    <property type="entry name" value="Immunoglobulin"/>
    <property type="match status" value="1"/>
</dbReference>
<keyword evidence="9 15" id="KW-0472">Membrane</keyword>
<evidence type="ECO:0000256" key="13">
    <source>
        <dbReference type="ARBA" id="ARBA00023288"/>
    </source>
</evidence>
<dbReference type="SMART" id="SM00409">
    <property type="entry name" value="IG"/>
    <property type="match status" value="1"/>
</dbReference>
<evidence type="ECO:0000256" key="9">
    <source>
        <dbReference type="ARBA" id="ARBA00023136"/>
    </source>
</evidence>
<feature type="transmembrane region" description="Helical" evidence="15">
    <location>
        <begin position="183"/>
        <end position="206"/>
    </location>
</feature>
<gene>
    <name evidence="18" type="primary">CD8A</name>
</gene>
<dbReference type="AlphaFoldDB" id="G3STA6"/>
<dbReference type="PANTHER" id="PTHR10441:SF2">
    <property type="entry name" value="T-CELL SURFACE GLYCOPROTEIN CD8 ALPHA CHAIN"/>
    <property type="match status" value="1"/>
</dbReference>
<dbReference type="InterPro" id="IPR013106">
    <property type="entry name" value="Ig_V-set"/>
</dbReference>
<dbReference type="Pfam" id="PF07686">
    <property type="entry name" value="V-set"/>
    <property type="match status" value="1"/>
</dbReference>
<evidence type="ECO:0000256" key="14">
    <source>
        <dbReference type="ARBA" id="ARBA00023319"/>
    </source>
</evidence>
<evidence type="ECO:0000259" key="17">
    <source>
        <dbReference type="PROSITE" id="PS50835"/>
    </source>
</evidence>
<keyword evidence="12" id="KW-0325">Glycoprotein</keyword>
<dbReference type="SMART" id="SM00406">
    <property type="entry name" value="IGv"/>
    <property type="match status" value="1"/>
</dbReference>
<protein>
    <recommendedName>
        <fullName evidence="2">T-cell surface glycoprotein CD8 alpha chain</fullName>
    </recommendedName>
</protein>